<keyword evidence="2" id="KW-0560">Oxidoreductase</keyword>
<dbReference type="InterPro" id="IPR002347">
    <property type="entry name" value="SDR_fam"/>
</dbReference>
<dbReference type="GO" id="GO:0008206">
    <property type="term" value="P:bile acid metabolic process"/>
    <property type="evidence" value="ECO:0007669"/>
    <property type="project" value="UniProtKB-ARBA"/>
</dbReference>
<dbReference type="InterPro" id="IPR036291">
    <property type="entry name" value="NAD(P)-bd_dom_sf"/>
</dbReference>
<dbReference type="EMBL" id="VCIW01000025">
    <property type="protein sequence ID" value="TLS49000.1"/>
    <property type="molecule type" value="Genomic_DNA"/>
</dbReference>
<dbReference type="PRINTS" id="PR00080">
    <property type="entry name" value="SDRFAMILY"/>
</dbReference>
<dbReference type="InterPro" id="IPR020904">
    <property type="entry name" value="Sc_DH/Rdtase_CS"/>
</dbReference>
<comment type="caution">
    <text evidence="4">The sequence shown here is derived from an EMBL/GenBank/DDBJ whole genome shotgun (WGS) entry which is preliminary data.</text>
</comment>
<dbReference type="InterPro" id="IPR050259">
    <property type="entry name" value="SDR"/>
</dbReference>
<dbReference type="Proteomes" id="UP000309676">
    <property type="component" value="Unassembled WGS sequence"/>
</dbReference>
<dbReference type="InterPro" id="IPR057326">
    <property type="entry name" value="KR_dom"/>
</dbReference>
<dbReference type="AlphaFoldDB" id="A0A5R9G4E0"/>
<comment type="similarity">
    <text evidence="1">Belongs to the short-chain dehydrogenases/reductases (SDR) family.</text>
</comment>
<evidence type="ECO:0000313" key="5">
    <source>
        <dbReference type="Proteomes" id="UP000309676"/>
    </source>
</evidence>
<name>A0A5R9G4E0_9BACL</name>
<dbReference type="Gene3D" id="3.40.50.720">
    <property type="entry name" value="NAD(P)-binding Rossmann-like Domain"/>
    <property type="match status" value="1"/>
</dbReference>
<keyword evidence="5" id="KW-1185">Reference proteome</keyword>
<dbReference type="GO" id="GO:0016491">
    <property type="term" value="F:oxidoreductase activity"/>
    <property type="evidence" value="ECO:0007669"/>
    <property type="project" value="UniProtKB-KW"/>
</dbReference>
<dbReference type="CDD" id="cd05233">
    <property type="entry name" value="SDR_c"/>
    <property type="match status" value="1"/>
</dbReference>
<sequence length="275" mass="29424">MGELNLLLSGRKAFITGAGGRLGGAIAERFASEGCAVLLSDVNVRNAEAAAERLRAQGLQAEAVPLDVTDEDAVRRTFAAIPELDILVNNAGVTRGRSVQESTLQEWNDTIQVNLTSMFLCSKYALPLLQRSPAPAIVNMSSINAIRSNPGLAAYSAAKSGILAFTEQLAIEGAAHRIRANCISPGRTMTEEEQAKRSGDPVFEIDRDCYPLGRLGFPSDVANAALFLASDLSAFVNGVNLVVDGGMTLLATSGLVRPDLRQRWKTGRYMLESEE</sequence>
<organism evidence="4 5">
    <name type="scientific">Paenibacillus antri</name>
    <dbReference type="NCBI Taxonomy" id="2582848"/>
    <lineage>
        <taxon>Bacteria</taxon>
        <taxon>Bacillati</taxon>
        <taxon>Bacillota</taxon>
        <taxon>Bacilli</taxon>
        <taxon>Bacillales</taxon>
        <taxon>Paenibacillaceae</taxon>
        <taxon>Paenibacillus</taxon>
    </lineage>
</organism>
<dbReference type="SUPFAM" id="SSF51735">
    <property type="entry name" value="NAD(P)-binding Rossmann-fold domains"/>
    <property type="match status" value="1"/>
</dbReference>
<gene>
    <name evidence="4" type="ORF">FE782_27370</name>
</gene>
<dbReference type="Pfam" id="PF13561">
    <property type="entry name" value="adh_short_C2"/>
    <property type="match status" value="1"/>
</dbReference>
<dbReference type="PANTHER" id="PTHR42879:SF2">
    <property type="entry name" value="3-OXOACYL-[ACYL-CARRIER-PROTEIN] REDUCTASE FABG"/>
    <property type="match status" value="1"/>
</dbReference>
<feature type="domain" description="Ketoreductase" evidence="3">
    <location>
        <begin position="11"/>
        <end position="189"/>
    </location>
</feature>
<evidence type="ECO:0000259" key="3">
    <source>
        <dbReference type="SMART" id="SM00822"/>
    </source>
</evidence>
<proteinExistence type="inferred from homology"/>
<evidence type="ECO:0000313" key="4">
    <source>
        <dbReference type="EMBL" id="TLS49000.1"/>
    </source>
</evidence>
<evidence type="ECO:0000256" key="2">
    <source>
        <dbReference type="ARBA" id="ARBA00023002"/>
    </source>
</evidence>
<dbReference type="PROSITE" id="PS00061">
    <property type="entry name" value="ADH_SHORT"/>
    <property type="match status" value="1"/>
</dbReference>
<dbReference type="PANTHER" id="PTHR42879">
    <property type="entry name" value="3-OXOACYL-(ACYL-CARRIER-PROTEIN) REDUCTASE"/>
    <property type="match status" value="1"/>
</dbReference>
<reference evidence="4 5" key="1">
    <citation type="submission" date="2019-05" db="EMBL/GenBank/DDBJ databases">
        <authorList>
            <person name="Narsing Rao M.P."/>
            <person name="Li W.J."/>
        </authorList>
    </citation>
    <scope>NUCLEOTIDE SEQUENCE [LARGE SCALE GENOMIC DNA]</scope>
    <source>
        <strain evidence="4 5">SYSU_K30003</strain>
    </source>
</reference>
<dbReference type="SMART" id="SM00822">
    <property type="entry name" value="PKS_KR"/>
    <property type="match status" value="1"/>
</dbReference>
<evidence type="ECO:0000256" key="1">
    <source>
        <dbReference type="ARBA" id="ARBA00006484"/>
    </source>
</evidence>
<accession>A0A5R9G4E0</accession>
<dbReference type="FunFam" id="3.40.50.720:FF:000084">
    <property type="entry name" value="Short-chain dehydrogenase reductase"/>
    <property type="match status" value="1"/>
</dbReference>
<protein>
    <submittedName>
        <fullName evidence="4">SDR family oxidoreductase</fullName>
    </submittedName>
</protein>
<dbReference type="PRINTS" id="PR00081">
    <property type="entry name" value="GDHRDH"/>
</dbReference>